<gene>
    <name evidence="1" type="ORF">BS47DRAFT_946164</name>
</gene>
<reference evidence="1" key="1">
    <citation type="journal article" date="2020" name="Nat. Commun.">
        <title>Large-scale genome sequencing of mycorrhizal fungi provides insights into the early evolution of symbiotic traits.</title>
        <authorList>
            <person name="Miyauchi S."/>
            <person name="Kiss E."/>
            <person name="Kuo A."/>
            <person name="Drula E."/>
            <person name="Kohler A."/>
            <person name="Sanchez-Garcia M."/>
            <person name="Morin E."/>
            <person name="Andreopoulos B."/>
            <person name="Barry K.W."/>
            <person name="Bonito G."/>
            <person name="Buee M."/>
            <person name="Carver A."/>
            <person name="Chen C."/>
            <person name="Cichocki N."/>
            <person name="Clum A."/>
            <person name="Culley D."/>
            <person name="Crous P.W."/>
            <person name="Fauchery L."/>
            <person name="Girlanda M."/>
            <person name="Hayes R.D."/>
            <person name="Keri Z."/>
            <person name="LaButti K."/>
            <person name="Lipzen A."/>
            <person name="Lombard V."/>
            <person name="Magnuson J."/>
            <person name="Maillard F."/>
            <person name="Murat C."/>
            <person name="Nolan M."/>
            <person name="Ohm R.A."/>
            <person name="Pangilinan J."/>
            <person name="Pereira M.F."/>
            <person name="Perotto S."/>
            <person name="Peter M."/>
            <person name="Pfister S."/>
            <person name="Riley R."/>
            <person name="Sitrit Y."/>
            <person name="Stielow J.B."/>
            <person name="Szollosi G."/>
            <person name="Zifcakova L."/>
            <person name="Stursova M."/>
            <person name="Spatafora J.W."/>
            <person name="Tedersoo L."/>
            <person name="Vaario L.M."/>
            <person name="Yamada A."/>
            <person name="Yan M."/>
            <person name="Wang P."/>
            <person name="Xu J."/>
            <person name="Bruns T."/>
            <person name="Baldrian P."/>
            <person name="Vilgalys R."/>
            <person name="Dunand C."/>
            <person name="Henrissat B."/>
            <person name="Grigoriev I.V."/>
            <person name="Hibbett D."/>
            <person name="Nagy L.G."/>
            <person name="Martin F.M."/>
        </authorList>
    </citation>
    <scope>NUCLEOTIDE SEQUENCE</scope>
    <source>
        <strain evidence="1">UP504</strain>
    </source>
</reference>
<evidence type="ECO:0000313" key="1">
    <source>
        <dbReference type="EMBL" id="KAF9513698.1"/>
    </source>
</evidence>
<evidence type="ECO:0000313" key="2">
    <source>
        <dbReference type="Proteomes" id="UP000886523"/>
    </source>
</evidence>
<proteinExistence type="predicted"/>
<accession>A0A9P6DWI5</accession>
<sequence>MANGSHFMVSTEHLPFESNLWPLERQSVKVYSPSTARIRAPERTKTQCRMRSSPATEKYDRSSDKVAQDFGIPYRGLKRAKSASEREMDLEREDTDHRQRACITAIKKIRCRANNAKYVIYINTLSTQLLATEVLTHVSVSNAFSGYLHQNTLRMALLGWLGCVCVHYCNYLARCHLSGNS</sequence>
<keyword evidence="2" id="KW-1185">Reference proteome</keyword>
<dbReference type="EMBL" id="MU128969">
    <property type="protein sequence ID" value="KAF9513698.1"/>
    <property type="molecule type" value="Genomic_DNA"/>
</dbReference>
<dbReference type="Proteomes" id="UP000886523">
    <property type="component" value="Unassembled WGS sequence"/>
</dbReference>
<organism evidence="1 2">
    <name type="scientific">Hydnum rufescens UP504</name>
    <dbReference type="NCBI Taxonomy" id="1448309"/>
    <lineage>
        <taxon>Eukaryota</taxon>
        <taxon>Fungi</taxon>
        <taxon>Dikarya</taxon>
        <taxon>Basidiomycota</taxon>
        <taxon>Agaricomycotina</taxon>
        <taxon>Agaricomycetes</taxon>
        <taxon>Cantharellales</taxon>
        <taxon>Hydnaceae</taxon>
        <taxon>Hydnum</taxon>
    </lineage>
</organism>
<comment type="caution">
    <text evidence="1">The sequence shown here is derived from an EMBL/GenBank/DDBJ whole genome shotgun (WGS) entry which is preliminary data.</text>
</comment>
<name>A0A9P6DWI5_9AGAM</name>
<dbReference type="AlphaFoldDB" id="A0A9P6DWI5"/>
<protein>
    <submittedName>
        <fullName evidence="1">Uncharacterized protein</fullName>
    </submittedName>
</protein>